<dbReference type="EMBL" id="MBER01000102">
    <property type="protein sequence ID" value="OMC40876.1"/>
    <property type="molecule type" value="Genomic_DNA"/>
</dbReference>
<evidence type="ECO:0000313" key="3">
    <source>
        <dbReference type="EMBL" id="OMC40876.1"/>
    </source>
</evidence>
<dbReference type="Proteomes" id="UP000187001">
    <property type="component" value="Unassembled WGS sequence"/>
</dbReference>
<protein>
    <submittedName>
        <fullName evidence="3">Uncharacterized protein</fullName>
    </submittedName>
</protein>
<feature type="chain" id="PRO_5044814589" evidence="2">
    <location>
        <begin position="18"/>
        <end position="285"/>
    </location>
</feature>
<comment type="caution">
    <text evidence="3">The sequence shown here is derived from an EMBL/GenBank/DDBJ whole genome shotgun (WGS) entry which is preliminary data.</text>
</comment>
<feature type="region of interest" description="Disordered" evidence="1">
    <location>
        <begin position="135"/>
        <end position="170"/>
    </location>
</feature>
<proteinExistence type="predicted"/>
<feature type="signal peptide" evidence="2">
    <location>
        <begin position="1"/>
        <end position="17"/>
    </location>
</feature>
<evidence type="ECO:0000256" key="2">
    <source>
        <dbReference type="SAM" id="SignalP"/>
    </source>
</evidence>
<dbReference type="RefSeq" id="WP_076206342.1">
    <property type="nucleotide sequence ID" value="NZ_MBER01000102.1"/>
</dbReference>
<gene>
    <name evidence="3" type="ORF">A5742_32145</name>
</gene>
<evidence type="ECO:0000313" key="4">
    <source>
        <dbReference type="Proteomes" id="UP000187001"/>
    </source>
</evidence>
<accession>A0ABD6QIL1</accession>
<keyword evidence="2" id="KW-0732">Signal</keyword>
<name>A0ABD6QIL1_MYCFO</name>
<evidence type="ECO:0000256" key="1">
    <source>
        <dbReference type="SAM" id="MobiDB-lite"/>
    </source>
</evidence>
<reference evidence="3 4" key="1">
    <citation type="submission" date="2016-07" db="EMBL/GenBank/DDBJ databases">
        <authorList>
            <person name="Sutton G."/>
            <person name="Brinkac L."/>
            <person name="Sanka R."/>
            <person name="Adams M."/>
            <person name="Lau E."/>
            <person name="Kumar A."/>
            <person name="Macaden R."/>
        </authorList>
    </citation>
    <scope>NUCLEOTIDE SEQUENCE [LARGE SCALE GENOMIC DNA]</scope>
    <source>
        <strain evidence="3 4">GA-0871</strain>
    </source>
</reference>
<dbReference type="AlphaFoldDB" id="A0ABD6QIL1"/>
<feature type="compositionally biased region" description="Basic and acidic residues" evidence="1">
    <location>
        <begin position="135"/>
        <end position="164"/>
    </location>
</feature>
<organism evidence="3 4">
    <name type="scientific">Mycolicibacterium fortuitum</name>
    <name type="common">Mycobacterium fortuitum</name>
    <dbReference type="NCBI Taxonomy" id="1766"/>
    <lineage>
        <taxon>Bacteria</taxon>
        <taxon>Bacillati</taxon>
        <taxon>Actinomycetota</taxon>
        <taxon>Actinomycetes</taxon>
        <taxon>Mycobacteriales</taxon>
        <taxon>Mycobacteriaceae</taxon>
        <taxon>Mycolicibacterium</taxon>
    </lineage>
</organism>
<sequence>MDTLSTVALALAVLSFAAQLIVTMAQGHQSAQVNADTKAALTEMRATTSSLLTNQRDQFNSVLKALLRQAIPAAVQDVAAIEEGSEIEPGARIKEDAERAAELESALQKRVLELFTADTDVMRPIIHSESHERLMRKEDAAQDEQLEHQKLRIENAEREKEERIRKARRKRRTEWSERLSTYPSEEVAEPVASIIRQLPPRAIAQLGRFVGDVMDAAKEDETVTYRKADETPHGKGNQQLIDAGLVEVVKELPFTVNLRLTADGLIAARLLRADQESPEWLAGLF</sequence>